<evidence type="ECO:0000259" key="2">
    <source>
        <dbReference type="Pfam" id="PF24747"/>
    </source>
</evidence>
<dbReference type="InterPro" id="IPR055281">
    <property type="entry name" value="GIR1-2/SIED1"/>
</dbReference>
<dbReference type="InterPro" id="IPR056440">
    <property type="entry name" value="Zn-ribbon_GIR1"/>
</dbReference>
<dbReference type="AlphaFoldDB" id="A0AA38GWN8"/>
<feature type="region of interest" description="Disordered" evidence="1">
    <location>
        <begin position="116"/>
        <end position="180"/>
    </location>
</feature>
<evidence type="ECO:0000313" key="3">
    <source>
        <dbReference type="EMBL" id="KAH9329548.1"/>
    </source>
</evidence>
<feature type="region of interest" description="Disordered" evidence="1">
    <location>
        <begin position="66"/>
        <end position="99"/>
    </location>
</feature>
<dbReference type="PANTHER" id="PTHR33177:SF24">
    <property type="entry name" value="FILAMENTOUS HEMAGGLUTININ TRANSPORTER"/>
    <property type="match status" value="1"/>
</dbReference>
<feature type="non-terminal residue" evidence="3">
    <location>
        <position position="212"/>
    </location>
</feature>
<feature type="compositionally biased region" description="Pro residues" evidence="1">
    <location>
        <begin position="135"/>
        <end position="150"/>
    </location>
</feature>
<dbReference type="Pfam" id="PF24747">
    <property type="entry name" value="Zn-ribbon_GIR1"/>
    <property type="match status" value="1"/>
</dbReference>
<name>A0AA38GWN8_TAXCH</name>
<gene>
    <name evidence="3" type="ORF">KI387_001656</name>
</gene>
<reference evidence="3 4" key="1">
    <citation type="journal article" date="2021" name="Nat. Plants">
        <title>The Taxus genome provides insights into paclitaxel biosynthesis.</title>
        <authorList>
            <person name="Xiong X."/>
            <person name="Gou J."/>
            <person name="Liao Q."/>
            <person name="Li Y."/>
            <person name="Zhou Q."/>
            <person name="Bi G."/>
            <person name="Li C."/>
            <person name="Du R."/>
            <person name="Wang X."/>
            <person name="Sun T."/>
            <person name="Guo L."/>
            <person name="Liang H."/>
            <person name="Lu P."/>
            <person name="Wu Y."/>
            <person name="Zhang Z."/>
            <person name="Ro D.K."/>
            <person name="Shang Y."/>
            <person name="Huang S."/>
            <person name="Yan J."/>
        </authorList>
    </citation>
    <scope>NUCLEOTIDE SEQUENCE [LARGE SCALE GENOMIC DNA]</scope>
    <source>
        <strain evidence="3">Ta-2019</strain>
    </source>
</reference>
<keyword evidence="4" id="KW-1185">Reference proteome</keyword>
<dbReference type="PANTHER" id="PTHR33177">
    <property type="entry name" value="PUTATIVE-RELATED"/>
    <property type="match status" value="1"/>
</dbReference>
<dbReference type="EMBL" id="JAHRHJ020000001">
    <property type="protein sequence ID" value="KAH9329548.1"/>
    <property type="molecule type" value="Genomic_DNA"/>
</dbReference>
<accession>A0AA38GWN8</accession>
<proteinExistence type="predicted"/>
<evidence type="ECO:0000256" key="1">
    <source>
        <dbReference type="SAM" id="MobiDB-lite"/>
    </source>
</evidence>
<protein>
    <recommendedName>
        <fullName evidence="2">GIR1-like zinc ribbon domain-containing protein</fullName>
    </recommendedName>
</protein>
<feature type="domain" description="GIR1-like zinc ribbon" evidence="2">
    <location>
        <begin position="179"/>
        <end position="206"/>
    </location>
</feature>
<comment type="caution">
    <text evidence="3">The sequence shown here is derived from an EMBL/GenBank/DDBJ whole genome shotgun (WGS) entry which is preliminary data.</text>
</comment>
<feature type="compositionally biased region" description="Polar residues" evidence="1">
    <location>
        <begin position="157"/>
        <end position="167"/>
    </location>
</feature>
<evidence type="ECO:0000313" key="4">
    <source>
        <dbReference type="Proteomes" id="UP000824469"/>
    </source>
</evidence>
<sequence length="212" mass="22074">MQLGFRLCVCASVCVQSGKVYFHNASNSVDSVQDLNFPPPAAPLARGRADVSPSVDWGSSLSRAAADEVAGGSRPLEEHDFMGGGGGGDAGTSPPVLAEGPEWQSVCTLDKVKSALQRARTQTPKRKHGEESLQSPPPSPSPSPSLPPPSSSSSSSMALSISNQQSENTEEVTEGPNSTSLMAAGCPRCLLYVLLPKSDPKCPRCGCIIHNT</sequence>
<organism evidence="3 4">
    <name type="scientific">Taxus chinensis</name>
    <name type="common">Chinese yew</name>
    <name type="synonym">Taxus wallichiana var. chinensis</name>
    <dbReference type="NCBI Taxonomy" id="29808"/>
    <lineage>
        <taxon>Eukaryota</taxon>
        <taxon>Viridiplantae</taxon>
        <taxon>Streptophyta</taxon>
        <taxon>Embryophyta</taxon>
        <taxon>Tracheophyta</taxon>
        <taxon>Spermatophyta</taxon>
        <taxon>Pinopsida</taxon>
        <taxon>Pinidae</taxon>
        <taxon>Conifers II</taxon>
        <taxon>Cupressales</taxon>
        <taxon>Taxaceae</taxon>
        <taxon>Taxus</taxon>
    </lineage>
</organism>
<dbReference type="Proteomes" id="UP000824469">
    <property type="component" value="Unassembled WGS sequence"/>
</dbReference>